<evidence type="ECO:0000256" key="1">
    <source>
        <dbReference type="ARBA" id="ARBA00010396"/>
    </source>
</evidence>
<evidence type="ECO:0000313" key="7">
    <source>
        <dbReference type="EMBL" id="KKP59193.1"/>
    </source>
</evidence>
<comment type="catalytic activity">
    <reaction evidence="6">
        <text>cytidine(1402) in 16S rRNA + S-adenosyl-L-methionine = N(4)-methylcytidine(1402) in 16S rRNA + S-adenosyl-L-homocysteine + H(+)</text>
        <dbReference type="Rhea" id="RHEA:42928"/>
        <dbReference type="Rhea" id="RHEA-COMP:10286"/>
        <dbReference type="Rhea" id="RHEA-COMP:10287"/>
        <dbReference type="ChEBI" id="CHEBI:15378"/>
        <dbReference type="ChEBI" id="CHEBI:57856"/>
        <dbReference type="ChEBI" id="CHEBI:59789"/>
        <dbReference type="ChEBI" id="CHEBI:74506"/>
        <dbReference type="ChEBI" id="CHEBI:82748"/>
        <dbReference type="EC" id="2.1.1.199"/>
    </reaction>
</comment>
<keyword evidence="4 6" id="KW-0808">Transferase</keyword>
<dbReference type="InterPro" id="IPR002903">
    <property type="entry name" value="RsmH"/>
</dbReference>
<dbReference type="Proteomes" id="UP000034176">
    <property type="component" value="Unassembled WGS sequence"/>
</dbReference>
<dbReference type="PANTHER" id="PTHR11265">
    <property type="entry name" value="S-ADENOSYL-METHYLTRANSFERASE MRAW"/>
    <property type="match status" value="1"/>
</dbReference>
<comment type="subcellular location">
    <subcellularLocation>
        <location evidence="6">Cytoplasm</location>
    </subcellularLocation>
</comment>
<accession>A0A0G0AQC7</accession>
<dbReference type="AlphaFoldDB" id="A0A0G0AQC7"/>
<reference evidence="7 8" key="1">
    <citation type="journal article" date="2015" name="Nature">
        <title>rRNA introns, odd ribosomes, and small enigmatic genomes across a large radiation of phyla.</title>
        <authorList>
            <person name="Brown C.T."/>
            <person name="Hug L.A."/>
            <person name="Thomas B.C."/>
            <person name="Sharon I."/>
            <person name="Castelle C.J."/>
            <person name="Singh A."/>
            <person name="Wilkins M.J."/>
            <person name="Williams K.H."/>
            <person name="Banfield J.F."/>
        </authorList>
    </citation>
    <scope>NUCLEOTIDE SEQUENCE [LARGE SCALE GENOMIC DNA]</scope>
</reference>
<feature type="binding site" evidence="6">
    <location>
        <position position="55"/>
    </location>
    <ligand>
        <name>S-adenosyl-L-methionine</name>
        <dbReference type="ChEBI" id="CHEBI:59789"/>
    </ligand>
</feature>
<comment type="similarity">
    <text evidence="1 6">Belongs to the methyltransferase superfamily. RsmH family.</text>
</comment>
<sequence length="300" mass="34252">MKTETNQIFHEPVLLNEVVECLQVSDDKWYIDATAGGGGHTKGILNKGGKVLCIDRDLEAVAYLKEKFKQEIATGKVIIRQMNFNQIKDCVSQAGIAKIYGIIFDLGLSTYQIKKSTRGFSFNNDAMLDMRMSQEEKLTAKEIINNYSQNDLYEIFRKFGEENLAREIAYAIYRARSVKPIEKTGQLKQIVESIYKKAKVHTKINPATKVFQALRIEVNRELENLQIGINQAMDILIPGGRCAVISFHSLEDRIVKQFFNETVENKTGKIIYKRPLRASKLELRENPSSRSAKLRIIEKL</sequence>
<dbReference type="NCBIfam" id="TIGR00006">
    <property type="entry name" value="16S rRNA (cytosine(1402)-N(4))-methyltransferase RsmH"/>
    <property type="match status" value="1"/>
</dbReference>
<keyword evidence="2 6" id="KW-0698">rRNA processing</keyword>
<comment type="function">
    <text evidence="6">Specifically methylates the N4 position of cytidine in position 1402 (C1402) of 16S rRNA.</text>
</comment>
<dbReference type="EC" id="2.1.1.199" evidence="6"/>
<keyword evidence="5 6" id="KW-0949">S-adenosyl-L-methionine</keyword>
<protein>
    <recommendedName>
        <fullName evidence="6">Ribosomal RNA small subunit methyltransferase H</fullName>
        <ecNumber evidence="6">2.1.1.199</ecNumber>
    </recommendedName>
    <alternativeName>
        <fullName evidence="6">16S rRNA m(4)C1402 methyltransferase</fullName>
    </alternativeName>
    <alternativeName>
        <fullName evidence="6">rRNA (cytosine-N(4)-)-methyltransferase RsmH</fullName>
    </alternativeName>
</protein>
<dbReference type="Gene3D" id="1.10.150.170">
    <property type="entry name" value="Putative methyltransferase TM0872, insert domain"/>
    <property type="match status" value="1"/>
</dbReference>
<evidence type="ECO:0000256" key="3">
    <source>
        <dbReference type="ARBA" id="ARBA00022603"/>
    </source>
</evidence>
<proteinExistence type="inferred from homology"/>
<evidence type="ECO:0000313" key="8">
    <source>
        <dbReference type="Proteomes" id="UP000034176"/>
    </source>
</evidence>
<dbReference type="PIRSF" id="PIRSF004486">
    <property type="entry name" value="MraW"/>
    <property type="match status" value="1"/>
</dbReference>
<dbReference type="PANTHER" id="PTHR11265:SF0">
    <property type="entry name" value="12S RRNA N4-METHYLCYTIDINE METHYLTRANSFERASE"/>
    <property type="match status" value="1"/>
</dbReference>
<evidence type="ECO:0000256" key="6">
    <source>
        <dbReference type="HAMAP-Rule" id="MF_01007"/>
    </source>
</evidence>
<feature type="binding site" evidence="6">
    <location>
        <begin position="38"/>
        <end position="40"/>
    </location>
    <ligand>
        <name>S-adenosyl-L-methionine</name>
        <dbReference type="ChEBI" id="CHEBI:59789"/>
    </ligand>
</feature>
<name>A0A0G0AQC7_9BACT</name>
<evidence type="ECO:0000256" key="2">
    <source>
        <dbReference type="ARBA" id="ARBA00022552"/>
    </source>
</evidence>
<dbReference type="SUPFAM" id="SSF53335">
    <property type="entry name" value="S-adenosyl-L-methionine-dependent methyltransferases"/>
    <property type="match status" value="1"/>
</dbReference>
<dbReference type="GO" id="GO:0070475">
    <property type="term" value="P:rRNA base methylation"/>
    <property type="evidence" value="ECO:0007669"/>
    <property type="project" value="UniProtKB-UniRule"/>
</dbReference>
<dbReference type="Gene3D" id="3.40.50.150">
    <property type="entry name" value="Vaccinia Virus protein VP39"/>
    <property type="match status" value="1"/>
</dbReference>
<keyword evidence="3 6" id="KW-0489">Methyltransferase</keyword>
<evidence type="ECO:0000256" key="4">
    <source>
        <dbReference type="ARBA" id="ARBA00022679"/>
    </source>
</evidence>
<dbReference type="Pfam" id="PF01795">
    <property type="entry name" value="Methyltransf_5"/>
    <property type="match status" value="1"/>
</dbReference>
<dbReference type="HAMAP" id="MF_01007">
    <property type="entry name" value="16SrRNA_methyltr_H"/>
    <property type="match status" value="1"/>
</dbReference>
<feature type="binding site" evidence="6">
    <location>
        <position position="84"/>
    </location>
    <ligand>
        <name>S-adenosyl-L-methionine</name>
        <dbReference type="ChEBI" id="CHEBI:59789"/>
    </ligand>
</feature>
<dbReference type="GO" id="GO:0005737">
    <property type="term" value="C:cytoplasm"/>
    <property type="evidence" value="ECO:0007669"/>
    <property type="project" value="UniProtKB-SubCell"/>
</dbReference>
<organism evidence="7 8">
    <name type="scientific">Candidatus Gottesmanbacteria bacterium GW2011_GWA1_34_13</name>
    <dbReference type="NCBI Taxonomy" id="1618434"/>
    <lineage>
        <taxon>Bacteria</taxon>
        <taxon>Candidatus Gottesmaniibacteriota</taxon>
    </lineage>
</organism>
<feature type="binding site" evidence="6">
    <location>
        <position position="112"/>
    </location>
    <ligand>
        <name>S-adenosyl-L-methionine</name>
        <dbReference type="ChEBI" id="CHEBI:59789"/>
    </ligand>
</feature>
<dbReference type="InterPro" id="IPR029063">
    <property type="entry name" value="SAM-dependent_MTases_sf"/>
</dbReference>
<dbReference type="SUPFAM" id="SSF81799">
    <property type="entry name" value="Putative methyltransferase TM0872, insert domain"/>
    <property type="match status" value="1"/>
</dbReference>
<dbReference type="STRING" id="1618434.UR52_C0010G0006"/>
<dbReference type="InterPro" id="IPR023397">
    <property type="entry name" value="SAM-dep_MeTrfase_MraW_recog"/>
</dbReference>
<dbReference type="EMBL" id="LBPN01000010">
    <property type="protein sequence ID" value="KKP59193.1"/>
    <property type="molecule type" value="Genomic_DNA"/>
</dbReference>
<evidence type="ECO:0000256" key="5">
    <source>
        <dbReference type="ARBA" id="ARBA00022691"/>
    </source>
</evidence>
<feature type="binding site" evidence="6">
    <location>
        <position position="105"/>
    </location>
    <ligand>
        <name>S-adenosyl-L-methionine</name>
        <dbReference type="ChEBI" id="CHEBI:59789"/>
    </ligand>
</feature>
<dbReference type="PATRIC" id="fig|1618434.3.peg.388"/>
<dbReference type="GO" id="GO:0071424">
    <property type="term" value="F:rRNA (cytosine-N4-)-methyltransferase activity"/>
    <property type="evidence" value="ECO:0007669"/>
    <property type="project" value="UniProtKB-UniRule"/>
</dbReference>
<keyword evidence="6" id="KW-0963">Cytoplasm</keyword>
<gene>
    <name evidence="6" type="primary">rsmH</name>
    <name evidence="7" type="ORF">UR52_C0010G0006</name>
</gene>
<comment type="caution">
    <text evidence="7">The sequence shown here is derived from an EMBL/GenBank/DDBJ whole genome shotgun (WGS) entry which is preliminary data.</text>
</comment>